<evidence type="ECO:0000313" key="5">
    <source>
        <dbReference type="Proteomes" id="UP001595976"/>
    </source>
</evidence>
<dbReference type="EMBL" id="JBHSLI010000004">
    <property type="protein sequence ID" value="MFC5293832.1"/>
    <property type="molecule type" value="Genomic_DNA"/>
</dbReference>
<name>A0ABW0F332_9HYPH</name>
<evidence type="ECO:0000256" key="1">
    <source>
        <dbReference type="ARBA" id="ARBA00004196"/>
    </source>
</evidence>
<dbReference type="InterPro" id="IPR008929">
    <property type="entry name" value="Chondroitin_lyas"/>
</dbReference>
<comment type="subcellular location">
    <subcellularLocation>
        <location evidence="1">Cell envelope</location>
    </subcellularLocation>
</comment>
<evidence type="ECO:0000256" key="2">
    <source>
        <dbReference type="SAM" id="MobiDB-lite"/>
    </source>
</evidence>
<feature type="domain" description="Heparinase II/III-like C-terminal" evidence="3">
    <location>
        <begin position="310"/>
        <end position="548"/>
    </location>
</feature>
<dbReference type="Gene3D" id="1.50.10.100">
    <property type="entry name" value="Chondroitin AC/alginate lyase"/>
    <property type="match status" value="1"/>
</dbReference>
<dbReference type="Gene3D" id="2.70.98.70">
    <property type="match status" value="1"/>
</dbReference>
<sequence>MSAWSERRGLAQAAIGRAARRSRGQLVGAARSLWPFGRRSASRLLFAPHDLRTADPTTAGDFYAGYYAFAGRTVRTHGESPFDVAPPSEAWAEALYGFGWLRHMRAADTAIARANARSLVEDFIAKRRDRHEIARRPAVAARRLISLLSHSPLLLEGADHAFYERFLRHVSRLADRVGLGLAGAVEGADRINGLIAIALAAICLDGQDARRKRAEILLSDELDDQILPDGGHLSRNPRLLIDFLLDLLPLRETFAARGLEPPRGVLTAIERMMPHLRLFRHGDGALALFNGMGTTPPDLMATLAAYDDARGRPTEHAAYSGYSRLAAERSVVVIDAGAPPRGAYSTEAHAGCLAFEFSSGPQRIVVNCGASRFGPPDLQLAARSTAAHSTLVLDDRSSANFGMVLGEMRLVSGPVDVRVARRDGEDGPEWVASHDGYRRLGATHTRRLLLARDGSWLAGEDEVTLTGGQARLDAAARFHLHPHVRVSLVRENTGALLALASGEVWSFEAGGLPLAIEESLFLAAADGRRKTEQLVIAFDAVATPRIAWRFSRISAANPRAGQTLAAALAERQAPPTEPDPTPSD</sequence>
<keyword evidence="5" id="KW-1185">Reference proteome</keyword>
<feature type="region of interest" description="Disordered" evidence="2">
    <location>
        <begin position="565"/>
        <end position="584"/>
    </location>
</feature>
<dbReference type="InterPro" id="IPR012480">
    <property type="entry name" value="Hepar_II_III_C"/>
</dbReference>
<evidence type="ECO:0000259" key="3">
    <source>
        <dbReference type="Pfam" id="PF07940"/>
    </source>
</evidence>
<dbReference type="RefSeq" id="WP_158446638.1">
    <property type="nucleotide sequence ID" value="NZ_JAOAOS010000004.1"/>
</dbReference>
<organism evidence="4 5">
    <name type="scientific">Bosea minatitlanensis</name>
    <dbReference type="NCBI Taxonomy" id="128782"/>
    <lineage>
        <taxon>Bacteria</taxon>
        <taxon>Pseudomonadati</taxon>
        <taxon>Pseudomonadota</taxon>
        <taxon>Alphaproteobacteria</taxon>
        <taxon>Hyphomicrobiales</taxon>
        <taxon>Boseaceae</taxon>
        <taxon>Bosea</taxon>
    </lineage>
</organism>
<accession>A0ABW0F332</accession>
<proteinExistence type="predicted"/>
<feature type="compositionally biased region" description="Pro residues" evidence="2">
    <location>
        <begin position="575"/>
        <end position="584"/>
    </location>
</feature>
<reference evidence="5" key="1">
    <citation type="journal article" date="2019" name="Int. J. Syst. Evol. Microbiol.">
        <title>The Global Catalogue of Microorganisms (GCM) 10K type strain sequencing project: providing services to taxonomists for standard genome sequencing and annotation.</title>
        <authorList>
            <consortium name="The Broad Institute Genomics Platform"/>
            <consortium name="The Broad Institute Genome Sequencing Center for Infectious Disease"/>
            <person name="Wu L."/>
            <person name="Ma J."/>
        </authorList>
    </citation>
    <scope>NUCLEOTIDE SEQUENCE [LARGE SCALE GENOMIC DNA]</scope>
    <source>
        <strain evidence="5">CGMCC 1.15643</strain>
    </source>
</reference>
<comment type="caution">
    <text evidence="4">The sequence shown here is derived from an EMBL/GenBank/DDBJ whole genome shotgun (WGS) entry which is preliminary data.</text>
</comment>
<gene>
    <name evidence="4" type="ORF">ACFPK2_12615</name>
</gene>
<dbReference type="Pfam" id="PF07940">
    <property type="entry name" value="Hepar_II_III_C"/>
    <property type="match status" value="1"/>
</dbReference>
<protein>
    <submittedName>
        <fullName evidence="4">Heparinase II/III family protein</fullName>
    </submittedName>
</protein>
<evidence type="ECO:0000313" key="4">
    <source>
        <dbReference type="EMBL" id="MFC5293832.1"/>
    </source>
</evidence>
<dbReference type="Proteomes" id="UP001595976">
    <property type="component" value="Unassembled WGS sequence"/>
</dbReference>